<accession>A0A3P9MI50</accession>
<evidence type="ECO:0000313" key="2">
    <source>
        <dbReference type="Proteomes" id="UP000265180"/>
    </source>
</evidence>
<proteinExistence type="predicted"/>
<reference evidence="1 2" key="2">
    <citation type="submission" date="2017-04" db="EMBL/GenBank/DDBJ databases">
        <title>CpG methylation of centromeres and impact of large insertions on vertebrate speciation.</title>
        <authorList>
            <person name="Ichikawa K."/>
            <person name="Yoshimura J."/>
            <person name="Morishita S."/>
        </authorList>
    </citation>
    <scope>NUCLEOTIDE SEQUENCE</scope>
    <source>
        <strain evidence="1 2">HNI</strain>
    </source>
</reference>
<dbReference type="PANTHER" id="PTHR31635:SF196">
    <property type="entry name" value="REVERSE TRANSCRIPTASE DOMAIN-CONTAINING PROTEIN-RELATED"/>
    <property type="match status" value="1"/>
</dbReference>
<dbReference type="Proteomes" id="UP000265180">
    <property type="component" value="Chromosome 2"/>
</dbReference>
<reference evidence="1" key="3">
    <citation type="submission" date="2025-08" db="UniProtKB">
        <authorList>
            <consortium name="Ensembl"/>
        </authorList>
    </citation>
    <scope>IDENTIFICATION</scope>
    <source>
        <strain evidence="1">HNI</strain>
    </source>
</reference>
<protein>
    <recommendedName>
        <fullName evidence="3">Reverse transcriptase domain-containing protein</fullName>
    </recommendedName>
</protein>
<reference key="1">
    <citation type="journal article" date="2007" name="Nature">
        <title>The medaka draft genome and insights into vertebrate genome evolution.</title>
        <authorList>
            <person name="Kasahara M."/>
            <person name="Naruse K."/>
            <person name="Sasaki S."/>
            <person name="Nakatani Y."/>
            <person name="Qu W."/>
            <person name="Ahsan B."/>
            <person name="Yamada T."/>
            <person name="Nagayasu Y."/>
            <person name="Doi K."/>
            <person name="Kasai Y."/>
            <person name="Jindo T."/>
            <person name="Kobayashi D."/>
            <person name="Shimada A."/>
            <person name="Toyoda A."/>
            <person name="Kuroki Y."/>
            <person name="Fujiyama A."/>
            <person name="Sasaki T."/>
            <person name="Shimizu A."/>
            <person name="Asakawa S."/>
            <person name="Shimizu N."/>
            <person name="Hashimoto S."/>
            <person name="Yang J."/>
            <person name="Lee Y."/>
            <person name="Matsushima K."/>
            <person name="Sugano S."/>
            <person name="Sakaizumi M."/>
            <person name="Narita T."/>
            <person name="Ohishi K."/>
            <person name="Haga S."/>
            <person name="Ohta F."/>
            <person name="Nomoto H."/>
            <person name="Nogata K."/>
            <person name="Morishita T."/>
            <person name="Endo T."/>
            <person name="Shin-I T."/>
            <person name="Takeda H."/>
            <person name="Morishita S."/>
            <person name="Kohara Y."/>
        </authorList>
    </citation>
    <scope>NUCLEOTIDE SEQUENCE [LARGE SCALE GENOMIC DNA]</scope>
    <source>
        <strain>Hd-rR</strain>
    </source>
</reference>
<reference evidence="1" key="4">
    <citation type="submission" date="2025-09" db="UniProtKB">
        <authorList>
            <consortium name="Ensembl"/>
        </authorList>
    </citation>
    <scope>IDENTIFICATION</scope>
    <source>
        <strain evidence="1">HNI</strain>
    </source>
</reference>
<sequence>MPHGGKVSQGVMWIFVSSKSAPLSFSLLALAFETEFRDLEQVGRLVDRSVQIESRRMQSSLCASPSVCVLHLRLVEGSVPLKRSTFESELFPIIDLSKTLNPEKLPFRWSTNGFRYPGIQITPSLSSLFCKNFTPLPEQIKSDFARWSTLPLSLAGRVSLVKMVVLPKFLYLFQYLPILLNKSFFDRLDRLISTFMWAGKPPRIRRSVLESPKDTVLCHFIWERRYVNKTYFLTYLEDVLRKEMSYFTSTINHFLISHPLENLPSSIAQVYFGH</sequence>
<evidence type="ECO:0008006" key="3">
    <source>
        <dbReference type="Google" id="ProtNLM"/>
    </source>
</evidence>
<dbReference type="PANTHER" id="PTHR31635">
    <property type="entry name" value="REVERSE TRANSCRIPTASE DOMAIN-CONTAINING PROTEIN-RELATED"/>
    <property type="match status" value="1"/>
</dbReference>
<name>A0A3P9MI50_ORYLA</name>
<dbReference type="Ensembl" id="ENSORLT00020025785.1">
    <property type="protein sequence ID" value="ENSORLP00020032649.1"/>
    <property type="gene ID" value="ENSORLG00020018301.1"/>
</dbReference>
<dbReference type="AlphaFoldDB" id="A0A3P9MI50"/>
<organism evidence="1 2">
    <name type="scientific">Oryzias latipes</name>
    <name type="common">Japanese rice fish</name>
    <name type="synonym">Japanese killifish</name>
    <dbReference type="NCBI Taxonomy" id="8090"/>
    <lineage>
        <taxon>Eukaryota</taxon>
        <taxon>Metazoa</taxon>
        <taxon>Chordata</taxon>
        <taxon>Craniata</taxon>
        <taxon>Vertebrata</taxon>
        <taxon>Euteleostomi</taxon>
        <taxon>Actinopterygii</taxon>
        <taxon>Neopterygii</taxon>
        <taxon>Teleostei</taxon>
        <taxon>Neoteleostei</taxon>
        <taxon>Acanthomorphata</taxon>
        <taxon>Ovalentaria</taxon>
        <taxon>Atherinomorphae</taxon>
        <taxon>Beloniformes</taxon>
        <taxon>Adrianichthyidae</taxon>
        <taxon>Oryziinae</taxon>
        <taxon>Oryzias</taxon>
    </lineage>
</organism>
<evidence type="ECO:0000313" key="1">
    <source>
        <dbReference type="Ensembl" id="ENSORLP00020032649.1"/>
    </source>
</evidence>